<reference evidence="1" key="1">
    <citation type="submission" date="2014-09" db="EMBL/GenBank/DDBJ databases">
        <authorList>
            <person name="Magalhaes I.L.F."/>
            <person name="Oliveira U."/>
            <person name="Santos F.R."/>
            <person name="Vidigal T.H.D.A."/>
            <person name="Brescovit A.D."/>
            <person name="Santos A.J."/>
        </authorList>
    </citation>
    <scope>NUCLEOTIDE SEQUENCE</scope>
    <source>
        <tissue evidence="1">Shoot tissue taken approximately 20 cm above the soil surface</tissue>
    </source>
</reference>
<evidence type="ECO:0000313" key="1">
    <source>
        <dbReference type="EMBL" id="JAD59994.1"/>
    </source>
</evidence>
<protein>
    <submittedName>
        <fullName evidence="1">Uncharacterized protein</fullName>
    </submittedName>
</protein>
<dbReference type="AlphaFoldDB" id="A0A0A9B7L4"/>
<dbReference type="EMBL" id="GBRH01237901">
    <property type="protein sequence ID" value="JAD59994.1"/>
    <property type="molecule type" value="Transcribed_RNA"/>
</dbReference>
<proteinExistence type="predicted"/>
<sequence length="36" mass="4209">MCAAFLFNSILKYLLETIIYPLREYASGSSRKQMYS</sequence>
<organism evidence="1">
    <name type="scientific">Arundo donax</name>
    <name type="common">Giant reed</name>
    <name type="synonym">Donax arundinaceus</name>
    <dbReference type="NCBI Taxonomy" id="35708"/>
    <lineage>
        <taxon>Eukaryota</taxon>
        <taxon>Viridiplantae</taxon>
        <taxon>Streptophyta</taxon>
        <taxon>Embryophyta</taxon>
        <taxon>Tracheophyta</taxon>
        <taxon>Spermatophyta</taxon>
        <taxon>Magnoliopsida</taxon>
        <taxon>Liliopsida</taxon>
        <taxon>Poales</taxon>
        <taxon>Poaceae</taxon>
        <taxon>PACMAD clade</taxon>
        <taxon>Arundinoideae</taxon>
        <taxon>Arundineae</taxon>
        <taxon>Arundo</taxon>
    </lineage>
</organism>
<accession>A0A0A9B7L4</accession>
<reference evidence="1" key="2">
    <citation type="journal article" date="2015" name="Data Brief">
        <title>Shoot transcriptome of the giant reed, Arundo donax.</title>
        <authorList>
            <person name="Barrero R.A."/>
            <person name="Guerrero F.D."/>
            <person name="Moolhuijzen P."/>
            <person name="Goolsby J.A."/>
            <person name="Tidwell J."/>
            <person name="Bellgard S.E."/>
            <person name="Bellgard M.I."/>
        </authorList>
    </citation>
    <scope>NUCLEOTIDE SEQUENCE</scope>
    <source>
        <tissue evidence="1">Shoot tissue taken approximately 20 cm above the soil surface</tissue>
    </source>
</reference>
<name>A0A0A9B7L4_ARUDO</name>